<dbReference type="KEGG" id="pfy:PFICI_08419"/>
<dbReference type="Proteomes" id="UP000030651">
    <property type="component" value="Unassembled WGS sequence"/>
</dbReference>
<gene>
    <name evidence="2" type="ORF">PFICI_08419</name>
</gene>
<dbReference type="InParanoid" id="W3X4A3"/>
<dbReference type="AlphaFoldDB" id="W3X4A3"/>
<feature type="compositionally biased region" description="Basic and acidic residues" evidence="1">
    <location>
        <begin position="647"/>
        <end position="660"/>
    </location>
</feature>
<evidence type="ECO:0000313" key="3">
    <source>
        <dbReference type="Proteomes" id="UP000030651"/>
    </source>
</evidence>
<feature type="compositionally biased region" description="Basic and acidic residues" evidence="1">
    <location>
        <begin position="426"/>
        <end position="441"/>
    </location>
</feature>
<dbReference type="OrthoDB" id="10532476at2759"/>
<feature type="compositionally biased region" description="Polar residues" evidence="1">
    <location>
        <begin position="614"/>
        <end position="636"/>
    </location>
</feature>
<accession>W3X4A3</accession>
<feature type="compositionally biased region" description="Polar residues" evidence="1">
    <location>
        <begin position="268"/>
        <end position="302"/>
    </location>
</feature>
<feature type="region of interest" description="Disordered" evidence="1">
    <location>
        <begin position="89"/>
        <end position="190"/>
    </location>
</feature>
<protein>
    <submittedName>
        <fullName evidence="2">Uncharacterized protein</fullName>
    </submittedName>
</protein>
<feature type="compositionally biased region" description="Polar residues" evidence="1">
    <location>
        <begin position="392"/>
        <end position="402"/>
    </location>
</feature>
<dbReference type="EMBL" id="KI912113">
    <property type="protein sequence ID" value="ETS80890.1"/>
    <property type="molecule type" value="Genomic_DNA"/>
</dbReference>
<feature type="region of interest" description="Disordered" evidence="1">
    <location>
        <begin position="261"/>
        <end position="304"/>
    </location>
</feature>
<sequence length="674" mass="73660">MFPSVVNIRPCPKCKDIKKHEWPSKIPQNTGHNDPDQKSFKMSLENWFQETDVFLATVGSEFSSTISRGYPKDIIQSLHTAHASCQCHGCVGSRPKKRRADTAHDPVTQKLQKLGPTQHKALHRESPNNATGGSHDTMNLESMAVDARQSASYQVSEARYLPSPPNSQYGRSDGSNTSSYNSGTHNPVLESIPKALDGAALSSGLEQHGVTGRQGKNNSGFNRALEAIRKAFLEQSPPRSVTPEHLVAQTHLGALNAQIPESHGRSPLQKTVANGPQQKHGQADTLQSNTKRKNVTAQSPNANDRAIKRVKAQHHVSESMGGFQDPVFQIPTNVDKRIRNDHGLKTSANGDYRESNALGISVKNNEMQGSIGVRQFAQPVKSQAYAPESQKRTLFQKSSARSSPEMMKPVANSGAGCNHGSSFSHAQKDHGVHRVTHRDTHPVSITGDNIILNNNGRPNESIAVVNGIPGSNFYGNKYPSDSNVHHNPKPVGKLQLSHFLGPSCRFLGRETKVTDLVSLQQSVDNVWGISYETDHQDSHFAVRTPSLSSTSSVTVDSTDEEIVDHQSATGVAAEAVPEKEVLHKDKFGEKGTIQKMPSEETAAENECKQDVPKQNKQALPTEDQSQGDKSAQQSSKSFEEEMASMMDEAHQDGSNEAFTHDEFNSLLEGFFEGF</sequence>
<feature type="region of interest" description="Disordered" evidence="1">
    <location>
        <begin position="382"/>
        <end position="456"/>
    </location>
</feature>
<keyword evidence="3" id="KW-1185">Reference proteome</keyword>
<feature type="compositionally biased region" description="Polar residues" evidence="1">
    <location>
        <begin position="127"/>
        <end position="140"/>
    </location>
</feature>
<organism evidence="2 3">
    <name type="scientific">Pestalotiopsis fici (strain W106-1 / CGMCC3.15140)</name>
    <dbReference type="NCBI Taxonomy" id="1229662"/>
    <lineage>
        <taxon>Eukaryota</taxon>
        <taxon>Fungi</taxon>
        <taxon>Dikarya</taxon>
        <taxon>Ascomycota</taxon>
        <taxon>Pezizomycotina</taxon>
        <taxon>Sordariomycetes</taxon>
        <taxon>Xylariomycetidae</taxon>
        <taxon>Amphisphaeriales</taxon>
        <taxon>Sporocadaceae</taxon>
        <taxon>Pestalotiopsis</taxon>
    </lineage>
</organism>
<feature type="region of interest" description="Disordered" evidence="1">
    <location>
        <begin position="566"/>
        <end position="660"/>
    </location>
</feature>
<evidence type="ECO:0000256" key="1">
    <source>
        <dbReference type="SAM" id="MobiDB-lite"/>
    </source>
</evidence>
<dbReference type="HOGENOM" id="CLU_407736_0_0_1"/>
<evidence type="ECO:0000313" key="2">
    <source>
        <dbReference type="EMBL" id="ETS80890.1"/>
    </source>
</evidence>
<feature type="compositionally biased region" description="Basic and acidic residues" evidence="1">
    <location>
        <begin position="576"/>
        <end position="589"/>
    </location>
</feature>
<dbReference type="GeneID" id="19273432"/>
<dbReference type="RefSeq" id="XP_007835191.1">
    <property type="nucleotide sequence ID" value="XM_007837000.1"/>
</dbReference>
<proteinExistence type="predicted"/>
<feature type="compositionally biased region" description="Polar residues" evidence="1">
    <location>
        <begin position="166"/>
        <end position="185"/>
    </location>
</feature>
<name>W3X4A3_PESFW</name>
<reference evidence="3" key="1">
    <citation type="journal article" date="2015" name="BMC Genomics">
        <title>Genomic and transcriptomic analysis of the endophytic fungus Pestalotiopsis fici reveals its lifestyle and high potential for synthesis of natural products.</title>
        <authorList>
            <person name="Wang X."/>
            <person name="Zhang X."/>
            <person name="Liu L."/>
            <person name="Xiang M."/>
            <person name="Wang W."/>
            <person name="Sun X."/>
            <person name="Che Y."/>
            <person name="Guo L."/>
            <person name="Liu G."/>
            <person name="Guo L."/>
            <person name="Wang C."/>
            <person name="Yin W.B."/>
            <person name="Stadler M."/>
            <person name="Zhang X."/>
            <person name="Liu X."/>
        </authorList>
    </citation>
    <scope>NUCLEOTIDE SEQUENCE [LARGE SCALE GENOMIC DNA]</scope>
    <source>
        <strain evidence="3">W106-1 / CGMCC3.15140</strain>
    </source>
</reference>